<evidence type="ECO:0000256" key="1">
    <source>
        <dbReference type="SAM" id="Coils"/>
    </source>
</evidence>
<proteinExistence type="predicted"/>
<dbReference type="AlphaFoldDB" id="G4RKM1"/>
<feature type="coiled-coil region" evidence="1">
    <location>
        <begin position="3"/>
        <end position="30"/>
    </location>
</feature>
<gene>
    <name evidence="2" type="ordered locus">TTX_1486</name>
</gene>
<accession>G4RKM1</accession>
<dbReference type="PATRIC" id="fig|768679.9.peg.1507"/>
<organism evidence="2 3">
    <name type="scientific">Thermoproteus tenax (strain ATCC 35583 / DSM 2078 / JCM 9277 / NBRC 100435 / Kra 1)</name>
    <dbReference type="NCBI Taxonomy" id="768679"/>
    <lineage>
        <taxon>Archaea</taxon>
        <taxon>Thermoproteota</taxon>
        <taxon>Thermoprotei</taxon>
        <taxon>Thermoproteales</taxon>
        <taxon>Thermoproteaceae</taxon>
        <taxon>Thermoproteus</taxon>
    </lineage>
</organism>
<protein>
    <submittedName>
        <fullName evidence="2">Uncharacterized protein</fullName>
    </submittedName>
</protein>
<dbReference type="RefSeq" id="WP_014127370.1">
    <property type="nucleotide sequence ID" value="NC_016070.1"/>
</dbReference>
<dbReference type="Proteomes" id="UP000002654">
    <property type="component" value="Chromosome"/>
</dbReference>
<dbReference type="EMBL" id="FN869859">
    <property type="protein sequence ID" value="CCC82116.1"/>
    <property type="molecule type" value="Genomic_DNA"/>
</dbReference>
<reference evidence="2 3" key="1">
    <citation type="journal article" date="2011" name="PLoS ONE">
        <title>The complete genome sequence of Thermoproteus tenax: a physiologically versatile member of the Crenarchaeota.</title>
        <authorList>
            <person name="Siebers B."/>
            <person name="Zaparty M."/>
            <person name="Raddatz G."/>
            <person name="Tjaden B."/>
            <person name="Albers S.V."/>
            <person name="Bell S.D."/>
            <person name="Blombach F."/>
            <person name="Kletzin A."/>
            <person name="Kyrpides N."/>
            <person name="Lanz C."/>
            <person name="Plagens A."/>
            <person name="Rampp M."/>
            <person name="Rosinus A."/>
            <person name="von Jan M."/>
            <person name="Makarova K.S."/>
            <person name="Klenk H.P."/>
            <person name="Schuster S.C."/>
            <person name="Hensel R."/>
        </authorList>
    </citation>
    <scope>NUCLEOTIDE SEQUENCE [LARGE SCALE GENOMIC DNA]</scope>
    <source>
        <strain evidence="3">ATCC 35583 / DSM 2078 / JCM 9277 / NBRC 100435 / Kra 1</strain>
    </source>
</reference>
<dbReference type="eggNOG" id="arCOG05526">
    <property type="taxonomic scope" value="Archaea"/>
</dbReference>
<keyword evidence="3" id="KW-1185">Reference proteome</keyword>
<dbReference type="GeneID" id="11262368"/>
<dbReference type="OrthoDB" id="28274at2157"/>
<dbReference type="STRING" id="768679.TTX_1486"/>
<keyword evidence="1" id="KW-0175">Coiled coil</keyword>
<evidence type="ECO:0000313" key="3">
    <source>
        <dbReference type="Proteomes" id="UP000002654"/>
    </source>
</evidence>
<sequence>MRDDECIARLKDLEERIEALEGLVNLVLEELRDIRQMFEEGGQSGVARGRRRDEGHPLLKMIEDQKFVDVKDVRSKGALKRLVERGLVVLLRDEGANREVVASKRAISDLLNRLPIDVEKAESLDEREYELLEILNRLGYIIKKDNKYMPTQLAEEFKL</sequence>
<dbReference type="HOGENOM" id="CLU_1782560_0_0_2"/>
<dbReference type="KEGG" id="ttn:TTX_1486"/>
<name>G4RKM1_THETK</name>
<evidence type="ECO:0000313" key="2">
    <source>
        <dbReference type="EMBL" id="CCC82116.1"/>
    </source>
</evidence>
<dbReference type="PaxDb" id="768679-TTX_1486"/>